<dbReference type="OrthoDB" id="307757at2"/>
<dbReference type="Proteomes" id="UP000006546">
    <property type="component" value="Chromosome"/>
</dbReference>
<keyword evidence="4" id="KW-1185">Reference proteome</keyword>
<feature type="transmembrane region" description="Helical" evidence="2">
    <location>
        <begin position="20"/>
        <end position="36"/>
    </location>
</feature>
<proteinExistence type="predicted"/>
<reference evidence="4" key="1">
    <citation type="submission" date="2011-04" db="EMBL/GenBank/DDBJ databases">
        <title>The complete genome of Treponema brennaborense DSM 12168.</title>
        <authorList>
            <person name="Lucas S."/>
            <person name="Han J."/>
            <person name="Lapidus A."/>
            <person name="Bruce D."/>
            <person name="Goodwin L."/>
            <person name="Pitluck S."/>
            <person name="Peters L."/>
            <person name="Kyrpides N."/>
            <person name="Mavromatis K."/>
            <person name="Ivanova N."/>
            <person name="Mikhailova N."/>
            <person name="Pagani I."/>
            <person name="Teshima H."/>
            <person name="Detter J.C."/>
            <person name="Tapia R."/>
            <person name="Han C."/>
            <person name="Land M."/>
            <person name="Hauser L."/>
            <person name="Markowitz V."/>
            <person name="Cheng J.-F."/>
            <person name="Hugenholtz P."/>
            <person name="Woyke T."/>
            <person name="Wu D."/>
            <person name="Gronow S."/>
            <person name="Wellnitz S."/>
            <person name="Brambilla E."/>
            <person name="Klenk H.-P."/>
            <person name="Eisen J.A."/>
        </authorList>
    </citation>
    <scope>NUCLEOTIDE SEQUENCE [LARGE SCALE GENOMIC DNA]</scope>
    <source>
        <strain evidence="4">DSM 12168 / CIP 105900 / DD5/3</strain>
    </source>
</reference>
<keyword evidence="2" id="KW-0472">Membrane</keyword>
<accession>F4LMR0</accession>
<feature type="transmembrane region" description="Helical" evidence="2">
    <location>
        <begin position="103"/>
        <end position="121"/>
    </location>
</feature>
<feature type="transmembrane region" description="Helical" evidence="2">
    <location>
        <begin position="64"/>
        <end position="83"/>
    </location>
</feature>
<feature type="transmembrane region" description="Helical" evidence="2">
    <location>
        <begin position="208"/>
        <end position="229"/>
    </location>
</feature>
<evidence type="ECO:0000256" key="1">
    <source>
        <dbReference type="SAM" id="MobiDB-lite"/>
    </source>
</evidence>
<gene>
    <name evidence="3" type="ordered locus">Trebr_2392</name>
</gene>
<dbReference type="RefSeq" id="WP_013759501.1">
    <property type="nucleotide sequence ID" value="NC_015500.1"/>
</dbReference>
<keyword evidence="2" id="KW-1133">Transmembrane helix</keyword>
<keyword evidence="2" id="KW-0812">Transmembrane</keyword>
<protein>
    <recommendedName>
        <fullName evidence="5">Cobalt transport protein</fullName>
    </recommendedName>
</protein>
<feature type="compositionally biased region" description="Polar residues" evidence="1">
    <location>
        <begin position="187"/>
        <end position="197"/>
    </location>
</feature>
<dbReference type="KEGG" id="tbe:Trebr_2392"/>
<evidence type="ECO:0000313" key="4">
    <source>
        <dbReference type="Proteomes" id="UP000006546"/>
    </source>
</evidence>
<sequence>MKLPVRVARACARFWETRLSARVLFVSALCCFPAFLFQQNTVVLACEAAVFFVLALTKRGSVRLLPPILVVAGVAFFSLLSPYGKVLFRVGDFTVTAGALDGGLRRGLMLAGMVFLSQLAVSPRLMLPGKAGAFLSRMFSYLDELSSVRVPFKRGQVIEAIDARLCAVYDGTGIAETDTAETDTVSDTESAAVTDSPQAPEKSGGTKFAGAAAAVLLPAVLYVLLFFYYK</sequence>
<dbReference type="eggNOG" id="ENOG502ZNJD">
    <property type="taxonomic scope" value="Bacteria"/>
</dbReference>
<feature type="region of interest" description="Disordered" evidence="1">
    <location>
        <begin position="179"/>
        <end position="203"/>
    </location>
</feature>
<organism evidence="3 4">
    <name type="scientific">Treponema brennaborense (strain DSM 12168 / CIP 105900 / DD5/3)</name>
    <dbReference type="NCBI Taxonomy" id="906968"/>
    <lineage>
        <taxon>Bacteria</taxon>
        <taxon>Pseudomonadati</taxon>
        <taxon>Spirochaetota</taxon>
        <taxon>Spirochaetia</taxon>
        <taxon>Spirochaetales</taxon>
        <taxon>Treponemataceae</taxon>
        <taxon>Treponema</taxon>
    </lineage>
</organism>
<dbReference type="AlphaFoldDB" id="F4LMR0"/>
<evidence type="ECO:0000256" key="2">
    <source>
        <dbReference type="SAM" id="Phobius"/>
    </source>
</evidence>
<name>F4LMR0_TREBD</name>
<dbReference type="STRING" id="906968.Trebr_2392"/>
<evidence type="ECO:0008006" key="5">
    <source>
        <dbReference type="Google" id="ProtNLM"/>
    </source>
</evidence>
<dbReference type="HOGENOM" id="CLU_1204340_0_0_12"/>
<dbReference type="EMBL" id="CP002696">
    <property type="protein sequence ID" value="AEE17800.1"/>
    <property type="molecule type" value="Genomic_DNA"/>
</dbReference>
<evidence type="ECO:0000313" key="3">
    <source>
        <dbReference type="EMBL" id="AEE17800.1"/>
    </source>
</evidence>